<dbReference type="EMBL" id="CP159989">
    <property type="protein sequence ID" value="XCP82462.1"/>
    <property type="molecule type" value="Genomic_DNA"/>
</dbReference>
<protein>
    <submittedName>
        <fullName evidence="3">PASTA domain-containing protein</fullName>
    </submittedName>
</protein>
<feature type="region of interest" description="Disordered" evidence="1">
    <location>
        <begin position="21"/>
        <end position="54"/>
    </location>
</feature>
<organism evidence="3">
    <name type="scientific">Actinomyces timonensis</name>
    <dbReference type="NCBI Taxonomy" id="1288391"/>
    <lineage>
        <taxon>Bacteria</taxon>
        <taxon>Bacillati</taxon>
        <taxon>Actinomycetota</taxon>
        <taxon>Actinomycetes</taxon>
        <taxon>Actinomycetales</taxon>
        <taxon>Actinomycetaceae</taxon>
        <taxon>Actinomyces</taxon>
    </lineage>
</organism>
<name>A0AAU8N427_9ACTO</name>
<feature type="region of interest" description="Disordered" evidence="1">
    <location>
        <begin position="70"/>
        <end position="102"/>
    </location>
</feature>
<feature type="compositionally biased region" description="Basic and acidic residues" evidence="1">
    <location>
        <begin position="32"/>
        <end position="42"/>
    </location>
</feature>
<feature type="domain" description="PASTA" evidence="2">
    <location>
        <begin position="1"/>
        <end position="67"/>
    </location>
</feature>
<sequence>MPDIKGMTLEAAQAALQDAGLTYNVNSPTTEKTSDQSKKDTTEVTGTSPVAGASVDAGARVTIDYKKYDFQPASTASPPKNAQPGNQKDSSPSASSPSAKPS</sequence>
<feature type="compositionally biased region" description="Polar residues" evidence="1">
    <location>
        <begin position="72"/>
        <end position="89"/>
    </location>
</feature>
<gene>
    <name evidence="3" type="ORF">ABXS69_00615</name>
</gene>
<proteinExistence type="predicted"/>
<dbReference type="CDD" id="cd06577">
    <property type="entry name" value="PASTA_pknB"/>
    <property type="match status" value="1"/>
</dbReference>
<dbReference type="PROSITE" id="PS51178">
    <property type="entry name" value="PASTA"/>
    <property type="match status" value="1"/>
</dbReference>
<dbReference type="SMART" id="SM00740">
    <property type="entry name" value="PASTA"/>
    <property type="match status" value="1"/>
</dbReference>
<evidence type="ECO:0000313" key="3">
    <source>
        <dbReference type="EMBL" id="XCP82462.1"/>
    </source>
</evidence>
<dbReference type="InterPro" id="IPR005543">
    <property type="entry name" value="PASTA_dom"/>
</dbReference>
<evidence type="ECO:0000256" key="1">
    <source>
        <dbReference type="SAM" id="MobiDB-lite"/>
    </source>
</evidence>
<dbReference type="AlphaFoldDB" id="A0AAU8N427"/>
<reference evidence="3" key="1">
    <citation type="submission" date="2024-05" db="EMBL/GenBank/DDBJ databases">
        <title>Draft genome assemblies of 36 bacteria isolated from hibernating arctic ground squirrels.</title>
        <authorList>
            <person name="McKee H."/>
            <person name="Mullen L."/>
            <person name="Drown D.M."/>
            <person name="Duddleston K.N."/>
        </authorList>
    </citation>
    <scope>NUCLEOTIDE SEQUENCE</scope>
    <source>
        <strain evidence="3">AR004</strain>
    </source>
</reference>
<dbReference type="Gene3D" id="3.30.10.20">
    <property type="match status" value="1"/>
</dbReference>
<evidence type="ECO:0000259" key="2">
    <source>
        <dbReference type="PROSITE" id="PS51178"/>
    </source>
</evidence>
<feature type="compositionally biased region" description="Low complexity" evidence="1">
    <location>
        <begin position="90"/>
        <end position="102"/>
    </location>
</feature>
<accession>A0AAU8N427</accession>
<dbReference type="Pfam" id="PF03793">
    <property type="entry name" value="PASTA"/>
    <property type="match status" value="1"/>
</dbReference>